<accession>A0A8C2W5Q6</accession>
<evidence type="ECO:0000259" key="5">
    <source>
        <dbReference type="Pfam" id="PF16794"/>
    </source>
</evidence>
<dbReference type="RefSeq" id="XP_005391251.1">
    <property type="nucleotide sequence ID" value="XM_005391194.2"/>
</dbReference>
<dbReference type="InterPro" id="IPR031870">
    <property type="entry name" value="ATF7IP_BD"/>
</dbReference>
<reference evidence="6" key="1">
    <citation type="submission" date="2025-08" db="UniProtKB">
        <authorList>
            <consortium name="Ensembl"/>
        </authorList>
    </citation>
    <scope>IDENTIFICATION</scope>
</reference>
<dbReference type="GeneTree" id="ENSGT00530000063707"/>
<dbReference type="Pfam" id="PF16794">
    <property type="entry name" value="fn3_4"/>
    <property type="match status" value="1"/>
</dbReference>
<dbReference type="GO" id="GO:0006355">
    <property type="term" value="P:regulation of DNA-templated transcription"/>
    <property type="evidence" value="ECO:0007669"/>
    <property type="project" value="TreeGrafter"/>
</dbReference>
<evidence type="ECO:0000256" key="1">
    <source>
        <dbReference type="ARBA" id="ARBA00004123"/>
    </source>
</evidence>
<dbReference type="InterPro" id="IPR026085">
    <property type="entry name" value="ATF7-int"/>
</dbReference>
<dbReference type="RefSeq" id="XP_005391249.1">
    <property type="nucleotide sequence ID" value="XM_005391192.2"/>
</dbReference>
<feature type="region of interest" description="Disordered" evidence="3">
    <location>
        <begin position="391"/>
        <end position="417"/>
    </location>
</feature>
<feature type="compositionally biased region" description="Polar residues" evidence="3">
    <location>
        <begin position="391"/>
        <end position="411"/>
    </location>
</feature>
<evidence type="ECO:0000313" key="6">
    <source>
        <dbReference type="Ensembl" id="ENSCLAP00000022340.1"/>
    </source>
</evidence>
<evidence type="ECO:0000259" key="4">
    <source>
        <dbReference type="Pfam" id="PF16788"/>
    </source>
</evidence>
<dbReference type="AlphaFoldDB" id="A0A8C2W5Q6"/>
<comment type="subcellular location">
    <subcellularLocation>
        <location evidence="1">Nucleus</location>
    </subcellularLocation>
</comment>
<dbReference type="RefSeq" id="XP_005391252.1">
    <property type="nucleotide sequence ID" value="XM_005391195.2"/>
</dbReference>
<feature type="compositionally biased region" description="Polar residues" evidence="3">
    <location>
        <begin position="463"/>
        <end position="474"/>
    </location>
</feature>
<dbReference type="GeneID" id="102010202"/>
<dbReference type="PANTHER" id="PTHR23210:SF23">
    <property type="entry name" value="ACTIVATING TRANSCRIPTION FACTOR 7-INTERACTING PROTEIN 2"/>
    <property type="match status" value="1"/>
</dbReference>
<reference evidence="6" key="2">
    <citation type="submission" date="2025-09" db="UniProtKB">
        <authorList>
            <consortium name="Ensembl"/>
        </authorList>
    </citation>
    <scope>IDENTIFICATION</scope>
</reference>
<dbReference type="RefSeq" id="XP_005391250.1">
    <property type="nucleotide sequence ID" value="XM_005391193.2"/>
</dbReference>
<protein>
    <submittedName>
        <fullName evidence="6">Activating transcription factor 7 interacting protein 2</fullName>
    </submittedName>
</protein>
<feature type="domain" description="Activating transcription factor 7-interacting protein Fn3" evidence="5">
    <location>
        <begin position="570"/>
        <end position="669"/>
    </location>
</feature>
<keyword evidence="2" id="KW-0539">Nucleus</keyword>
<dbReference type="Pfam" id="PF16788">
    <property type="entry name" value="ATF7IP_BD"/>
    <property type="match status" value="1"/>
</dbReference>
<sequence length="678" mass="75945">MASPDGSKRKILKAKKTMPTSCRKQAEILNKAKTTEVLKTTTVESNVPSGYQNLSTEVITRDCRHPDTVNSSLDCKINSALLLKSIGFPQKLIKPVEKIVHLETRFEHSGEQVVSSYKKPRKSIDSPSQFFIQEVKEKFSTSETHFEYKANVTSSFFQNEQNSNLKSICHSPTILCDVVQNLLDDNRSNKIPSNLEANSNSESHDKRQNDILSSNSCCVPAAKTPNLMNLGSSSKCASNILKTKESTRTLYSSISDCENTDSKWQCLLNTDGNNSCNQKKMFSENKENVKHVKTSEQINENTCVALERQAAVLEQVKHLIEQEICSTNFKLFDKKVKELNERIGKTQCRRKHEAIAGELFTRIARLQRRVKAILAFQRKYLESNTFSSNTPFKNGNSETMTLGKNQESVNSQKERMTSVYCEPFSPSEKASEKINLSSDGVEFVSESNSDDVMLISAESPNLTAPVTASPTDSRTITSTNSSSSSNNIIEVRTPEKKCDFVIDLTKEGLCNYNTESPPFTLESPSKPALNSKEITPVAENVTEDLDSFEHLPPLPEPSSPLPELLYGDTLPPQKPELKVKWVLRPMGIALTWNITKIDPRCAPVESYHLFLCHENANNKLIWKKIGEIKALPLPMACTLSEFFASNRYYFAVQSKDIFGRYGPFCDVKSVPGFCDNLT</sequence>
<feature type="compositionally biased region" description="Low complexity" evidence="3">
    <location>
        <begin position="475"/>
        <end position="486"/>
    </location>
</feature>
<dbReference type="CTD" id="80063"/>
<gene>
    <name evidence="6" type="primary">ATF7IP2</name>
</gene>
<dbReference type="RefSeq" id="XP_013373466.1">
    <property type="nucleotide sequence ID" value="XM_013518012.1"/>
</dbReference>
<dbReference type="RefSeq" id="XP_005391248.1">
    <property type="nucleotide sequence ID" value="XM_005391191.2"/>
</dbReference>
<dbReference type="OMA" id="CHENPSN"/>
<dbReference type="Ensembl" id="ENSCLAT00000022545.1">
    <property type="protein sequence ID" value="ENSCLAP00000022340.1"/>
    <property type="gene ID" value="ENSCLAG00000015323.1"/>
</dbReference>
<dbReference type="OrthoDB" id="2434995at2759"/>
<dbReference type="GO" id="GO:0005667">
    <property type="term" value="C:transcription regulator complex"/>
    <property type="evidence" value="ECO:0007669"/>
    <property type="project" value="TreeGrafter"/>
</dbReference>
<dbReference type="GO" id="GO:0003712">
    <property type="term" value="F:transcription coregulator activity"/>
    <property type="evidence" value="ECO:0007669"/>
    <property type="project" value="TreeGrafter"/>
</dbReference>
<evidence type="ECO:0000256" key="3">
    <source>
        <dbReference type="SAM" id="MobiDB-lite"/>
    </source>
</evidence>
<feature type="domain" description="ATF7-interacting protein protein binding" evidence="4">
    <location>
        <begin position="286"/>
        <end position="486"/>
    </location>
</feature>
<evidence type="ECO:0000313" key="7">
    <source>
        <dbReference type="Proteomes" id="UP000694398"/>
    </source>
</evidence>
<organism evidence="6 7">
    <name type="scientific">Chinchilla lanigera</name>
    <name type="common">Long-tailed chinchilla</name>
    <name type="synonym">Chinchilla villidera</name>
    <dbReference type="NCBI Taxonomy" id="34839"/>
    <lineage>
        <taxon>Eukaryota</taxon>
        <taxon>Metazoa</taxon>
        <taxon>Chordata</taxon>
        <taxon>Craniata</taxon>
        <taxon>Vertebrata</taxon>
        <taxon>Euteleostomi</taxon>
        <taxon>Mammalia</taxon>
        <taxon>Eutheria</taxon>
        <taxon>Euarchontoglires</taxon>
        <taxon>Glires</taxon>
        <taxon>Rodentia</taxon>
        <taxon>Hystricomorpha</taxon>
        <taxon>Chinchillidae</taxon>
        <taxon>Chinchilla</taxon>
    </lineage>
</organism>
<dbReference type="GO" id="GO:0005634">
    <property type="term" value="C:nucleus"/>
    <property type="evidence" value="ECO:0007669"/>
    <property type="project" value="UniProtKB-SubCell"/>
</dbReference>
<dbReference type="Proteomes" id="UP000694398">
    <property type="component" value="Unassembled WGS sequence"/>
</dbReference>
<keyword evidence="7" id="KW-1185">Reference proteome</keyword>
<name>A0A8C2W5Q6_CHILA</name>
<proteinExistence type="predicted"/>
<evidence type="ECO:0000256" key="2">
    <source>
        <dbReference type="ARBA" id="ARBA00023242"/>
    </source>
</evidence>
<dbReference type="PANTHER" id="PTHR23210">
    <property type="entry name" value="ACTIVATING TRANSCRIPTION FACTOR 7 INTERACTING PROTEIN"/>
    <property type="match status" value="1"/>
</dbReference>
<feature type="region of interest" description="Disordered" evidence="3">
    <location>
        <begin position="463"/>
        <end position="486"/>
    </location>
</feature>
<dbReference type="InterPro" id="IPR056565">
    <property type="entry name" value="Fn3_ATF7IP"/>
</dbReference>